<keyword evidence="5" id="KW-1185">Reference proteome</keyword>
<keyword evidence="2" id="KW-0805">Transcription regulation</keyword>
<protein>
    <submittedName>
        <fullName evidence="4">Uncharacterized protein</fullName>
    </submittedName>
</protein>
<organism evidence="4 5">
    <name type="scientific">Daucus carota subsp. sativus</name>
    <name type="common">Carrot</name>
    <dbReference type="NCBI Taxonomy" id="79200"/>
    <lineage>
        <taxon>Eukaryota</taxon>
        <taxon>Viridiplantae</taxon>
        <taxon>Streptophyta</taxon>
        <taxon>Embryophyta</taxon>
        <taxon>Tracheophyta</taxon>
        <taxon>Spermatophyta</taxon>
        <taxon>Magnoliopsida</taxon>
        <taxon>eudicotyledons</taxon>
        <taxon>Gunneridae</taxon>
        <taxon>Pentapetalae</taxon>
        <taxon>asterids</taxon>
        <taxon>campanulids</taxon>
        <taxon>Apiales</taxon>
        <taxon>Apiaceae</taxon>
        <taxon>Apioideae</taxon>
        <taxon>Scandiceae</taxon>
        <taxon>Daucinae</taxon>
        <taxon>Daucus</taxon>
        <taxon>Daucus sect. Daucus</taxon>
    </lineage>
</organism>
<dbReference type="Gramene" id="KZN09480">
    <property type="protein sequence ID" value="KZN09480"/>
    <property type="gene ID" value="DCAR_002136"/>
</dbReference>
<dbReference type="PROSITE" id="PS50110">
    <property type="entry name" value="RESPONSE_REGULATORY"/>
    <property type="match status" value="1"/>
</dbReference>
<evidence type="ECO:0000313" key="4">
    <source>
        <dbReference type="EMBL" id="WOG83010.1"/>
    </source>
</evidence>
<dbReference type="Proteomes" id="UP000077755">
    <property type="component" value="Chromosome 1"/>
</dbReference>
<dbReference type="EMBL" id="CP093343">
    <property type="protein sequence ID" value="WOG83010.1"/>
    <property type="molecule type" value="Genomic_DNA"/>
</dbReference>
<dbReference type="SMART" id="SM00448">
    <property type="entry name" value="REC"/>
    <property type="match status" value="1"/>
</dbReference>
<dbReference type="SUPFAM" id="SSF52172">
    <property type="entry name" value="CheY-like"/>
    <property type="match status" value="1"/>
</dbReference>
<name>A0A166GXW7_DAUCS</name>
<reference evidence="4" key="1">
    <citation type="journal article" date="2016" name="Nat. Genet.">
        <title>A high-quality carrot genome assembly provides new insights into carotenoid accumulation and asterid genome evolution.</title>
        <authorList>
            <person name="Iorizzo M."/>
            <person name="Ellison S."/>
            <person name="Senalik D."/>
            <person name="Zeng P."/>
            <person name="Satapoomin P."/>
            <person name="Huang J."/>
            <person name="Bowman M."/>
            <person name="Iovene M."/>
            <person name="Sanseverino W."/>
            <person name="Cavagnaro P."/>
            <person name="Yildiz M."/>
            <person name="Macko-Podgorni A."/>
            <person name="Moranska E."/>
            <person name="Grzebelus E."/>
            <person name="Grzebelus D."/>
            <person name="Ashrafi H."/>
            <person name="Zheng Z."/>
            <person name="Cheng S."/>
            <person name="Spooner D."/>
            <person name="Van Deynze A."/>
            <person name="Simon P."/>
        </authorList>
    </citation>
    <scope>NUCLEOTIDE SEQUENCE</scope>
    <source>
        <tissue evidence="4">Leaf</tissue>
    </source>
</reference>
<dbReference type="InterPro" id="IPR011006">
    <property type="entry name" value="CheY-like_superfamily"/>
</dbReference>
<gene>
    <name evidence="4" type="ORF">DCAR_0102183</name>
</gene>
<accession>A0A166GXW7</accession>
<dbReference type="PROSITE" id="PS51126">
    <property type="entry name" value="DILUTE"/>
    <property type="match status" value="1"/>
</dbReference>
<keyword evidence="1" id="KW-0902">Two-component regulatory system</keyword>
<proteinExistence type="predicted"/>
<dbReference type="Gene3D" id="3.40.50.2300">
    <property type="match status" value="1"/>
</dbReference>
<evidence type="ECO:0000256" key="2">
    <source>
        <dbReference type="ARBA" id="ARBA00023015"/>
    </source>
</evidence>
<dbReference type="Pfam" id="PF00072">
    <property type="entry name" value="Response_reg"/>
    <property type="match status" value="1"/>
</dbReference>
<keyword evidence="3" id="KW-0804">Transcription</keyword>
<dbReference type="PANTHER" id="PTHR43874">
    <property type="entry name" value="TWO-COMPONENT RESPONSE REGULATOR"/>
    <property type="match status" value="1"/>
</dbReference>
<evidence type="ECO:0000256" key="1">
    <source>
        <dbReference type="ARBA" id="ARBA00023012"/>
    </source>
</evidence>
<dbReference type="PANTHER" id="PTHR43874:SF87">
    <property type="entry name" value="HTH MYB-TYPE DOMAIN-CONTAINING PROTEIN"/>
    <property type="match status" value="1"/>
</dbReference>
<dbReference type="GO" id="GO:0000160">
    <property type="term" value="P:phosphorelay signal transduction system"/>
    <property type="evidence" value="ECO:0007669"/>
    <property type="project" value="UniProtKB-KW"/>
</dbReference>
<dbReference type="InterPro" id="IPR001789">
    <property type="entry name" value="Sig_transdc_resp-reg_receiver"/>
</dbReference>
<evidence type="ECO:0000313" key="5">
    <source>
        <dbReference type="Proteomes" id="UP000077755"/>
    </source>
</evidence>
<sequence length="617" mass="67953">MEVNHLGRGVKRDGSGLIVSTCARILLVDHNPVALVHNASLLQDQLFDVTTANSAARALKYLESRNGLYHIVMADFHIADMNIYEFIDRIRDQCFRGMPIIMVAEDDPMDLGNEALQKGASYFIRKPLTPMVVSNLLKHIVPKTWGIPDVTSTITKNKGFTWSYQGNDKQKKIQNTQYGVTSIEAGPSKTTNMRNIEHGNLQSSPNLQKQSCHFTLDGIQEILNGLNSNIALTATTANLTMDTGGVQVARRNGEFQMAGGQMTPSNVYMTGDMAGGINGNTVNLGNMSSRSDQVAAGGNQIILEGEQVTLKNCYTSSALQVQNEKASGHSGVKMYCNSNPGYVNIGEGTSSLHSPIEEELTLDDIADIRGELTKAAIVSPKLQNPIYLSHSYRVSIYIANDLQQELPSPPVQQLKEQAEVEEWPQKSLNEKQQEYQDLLIRCIAQPLGFSKGRPVAACIIYKCLRHWRSFEVERASIFDRIIQTIGQAIETQDDNKTLAYWLSNASTLLFLLQRTLKASAAAGMTPQHRRSPSTLFGRMTRSFRGIPLGSDLSSVNVWALASTPTFSHGYSGGRDHSVSAAQLRYYGQNNIRRSPLSCGINYLADMATQGKLMLWGA</sequence>
<evidence type="ECO:0000256" key="3">
    <source>
        <dbReference type="ARBA" id="ARBA00023163"/>
    </source>
</evidence>
<dbReference type="AlphaFoldDB" id="A0A166GXW7"/>
<dbReference type="InterPro" id="IPR002710">
    <property type="entry name" value="Dilute_dom"/>
</dbReference>
<dbReference type="GO" id="GO:0009736">
    <property type="term" value="P:cytokinin-activated signaling pathway"/>
    <property type="evidence" value="ECO:0007669"/>
    <property type="project" value="InterPro"/>
</dbReference>
<reference evidence="4" key="2">
    <citation type="submission" date="2022-03" db="EMBL/GenBank/DDBJ databases">
        <title>Draft title - Genomic analysis of global carrot germplasm unveils the trajectory of domestication and the origin of high carotenoid orange carrot.</title>
        <authorList>
            <person name="Iorizzo M."/>
            <person name="Ellison S."/>
            <person name="Senalik D."/>
            <person name="Macko-Podgorni A."/>
            <person name="Grzebelus D."/>
            <person name="Bostan H."/>
            <person name="Rolling W."/>
            <person name="Curaba J."/>
            <person name="Simon P."/>
        </authorList>
    </citation>
    <scope>NUCLEOTIDE SEQUENCE</scope>
    <source>
        <tissue evidence="4">Leaf</tissue>
    </source>
</reference>
<dbReference type="InterPro" id="IPR045279">
    <property type="entry name" value="ARR-like"/>
</dbReference>